<name>A0ABN8SG97_9CNID</name>
<organism evidence="2 3">
    <name type="scientific">Porites evermanni</name>
    <dbReference type="NCBI Taxonomy" id="104178"/>
    <lineage>
        <taxon>Eukaryota</taxon>
        <taxon>Metazoa</taxon>
        <taxon>Cnidaria</taxon>
        <taxon>Anthozoa</taxon>
        <taxon>Hexacorallia</taxon>
        <taxon>Scleractinia</taxon>
        <taxon>Fungiina</taxon>
        <taxon>Poritidae</taxon>
        <taxon>Porites</taxon>
    </lineage>
</organism>
<sequence>MSIVAGEDIVNLRLKDRLKRIDAEIEEKKTVLEKKRETWPLKRLSDLEESLRHLEDRKEEVNRLVRKEDKSSVNKVRYAAKRVADSLLEQNRVKRRRLGAGRPMEMGEDEEQFLLQSIEGMSTAHGRRQDTVLYMNHRVKARDMLKIVNCRREEKNLKPLRSLSTVLSRGKAKRATSIQAKRHKGRSLFCCKKPPKTEDKETELTHHQRAHVKNAVFDFCYKEQDRKYSFIKSIDDKAYVRPGTSVGFRDVKKMGIYQPADNNAARKLPKYDWVNEQVYVTPSTHRIFTKESRVIDEREIFAMSEDDSFVFMRPKAFVGSSGPIWASEDMELRATHADLYEVEGSNLSMAFRGFCARIKDKIEHFILSTTQLRKMYFW</sequence>
<dbReference type="Proteomes" id="UP001159427">
    <property type="component" value="Unassembled WGS sequence"/>
</dbReference>
<evidence type="ECO:0000256" key="1">
    <source>
        <dbReference type="SAM" id="Coils"/>
    </source>
</evidence>
<comment type="caution">
    <text evidence="2">The sequence shown here is derived from an EMBL/GenBank/DDBJ whole genome shotgun (WGS) entry which is preliminary data.</text>
</comment>
<keyword evidence="3" id="KW-1185">Reference proteome</keyword>
<evidence type="ECO:0000313" key="3">
    <source>
        <dbReference type="Proteomes" id="UP001159427"/>
    </source>
</evidence>
<gene>
    <name evidence="2" type="ORF">PEVE_00019912</name>
</gene>
<protein>
    <submittedName>
        <fullName evidence="2">Uncharacterized protein</fullName>
    </submittedName>
</protein>
<proteinExistence type="predicted"/>
<accession>A0ABN8SG97</accession>
<evidence type="ECO:0000313" key="2">
    <source>
        <dbReference type="EMBL" id="CAH3189940.1"/>
    </source>
</evidence>
<keyword evidence="1" id="KW-0175">Coiled coil</keyword>
<feature type="coiled-coil region" evidence="1">
    <location>
        <begin position="11"/>
        <end position="71"/>
    </location>
</feature>
<reference evidence="2 3" key="1">
    <citation type="submission" date="2022-05" db="EMBL/GenBank/DDBJ databases">
        <authorList>
            <consortium name="Genoscope - CEA"/>
            <person name="William W."/>
        </authorList>
    </citation>
    <scope>NUCLEOTIDE SEQUENCE [LARGE SCALE GENOMIC DNA]</scope>
</reference>
<dbReference type="EMBL" id="CALNXI010002680">
    <property type="protein sequence ID" value="CAH3189940.1"/>
    <property type="molecule type" value="Genomic_DNA"/>
</dbReference>